<feature type="region of interest" description="Disordered" evidence="1">
    <location>
        <begin position="205"/>
        <end position="263"/>
    </location>
</feature>
<accession>A0AAD4QST2</accession>
<gene>
    <name evidence="2" type="ORF">DdX_18527</name>
</gene>
<evidence type="ECO:0000256" key="1">
    <source>
        <dbReference type="SAM" id="MobiDB-lite"/>
    </source>
</evidence>
<organism evidence="2 3">
    <name type="scientific">Ditylenchus destructor</name>
    <dbReference type="NCBI Taxonomy" id="166010"/>
    <lineage>
        <taxon>Eukaryota</taxon>
        <taxon>Metazoa</taxon>
        <taxon>Ecdysozoa</taxon>
        <taxon>Nematoda</taxon>
        <taxon>Chromadorea</taxon>
        <taxon>Rhabditida</taxon>
        <taxon>Tylenchina</taxon>
        <taxon>Tylenchomorpha</taxon>
        <taxon>Sphaerularioidea</taxon>
        <taxon>Anguinidae</taxon>
        <taxon>Anguininae</taxon>
        <taxon>Ditylenchus</taxon>
    </lineage>
</organism>
<keyword evidence="3" id="KW-1185">Reference proteome</keyword>
<proteinExistence type="predicted"/>
<dbReference type="Proteomes" id="UP001201812">
    <property type="component" value="Unassembled WGS sequence"/>
</dbReference>
<evidence type="ECO:0000313" key="3">
    <source>
        <dbReference type="Proteomes" id="UP001201812"/>
    </source>
</evidence>
<feature type="compositionally biased region" description="Basic residues" evidence="1">
    <location>
        <begin position="224"/>
        <end position="235"/>
    </location>
</feature>
<evidence type="ECO:0000313" key="2">
    <source>
        <dbReference type="EMBL" id="KAI1697355.1"/>
    </source>
</evidence>
<comment type="caution">
    <text evidence="2">The sequence shown here is derived from an EMBL/GenBank/DDBJ whole genome shotgun (WGS) entry which is preliminary data.</text>
</comment>
<reference evidence="2" key="1">
    <citation type="submission" date="2022-01" db="EMBL/GenBank/DDBJ databases">
        <title>Genome Sequence Resource for Two Populations of Ditylenchus destructor, the Migratory Endoparasitic Phytonematode.</title>
        <authorList>
            <person name="Zhang H."/>
            <person name="Lin R."/>
            <person name="Xie B."/>
        </authorList>
    </citation>
    <scope>NUCLEOTIDE SEQUENCE</scope>
    <source>
        <strain evidence="2">BazhouSP</strain>
    </source>
</reference>
<sequence length="383" mass="41825">MIFGEYSGDESDAKGEIGLVVASIYEPGDVANVIYYSGTKPLALVPNNFFILKPNDAAGLSNSQRLKRRTIFVVGENVEFELVPGSDRIVQWIRKHPEIIDVCLSAEINKFVAKSTGIIPPPSVKRDSFWTKEFDWISFEPELLRDYGEVSPEVPMVITISIDISFGDHENASIFNLDDFKPWKQMPDLVPDHDLTVMSAEISMKSEEEYSGQPEPSQSANRVGNKRTGKTKSRSTQRPSVDSGVVSVYDKTEMKQTGQKEPAETVFKSEDVFTQKESKKLGGKAIRPSVDSGVASVLSGEISDASGGNLSEHRENSQEIQQDCVKEPLGNHKGAGCAASPPEFNAGGDGNRENIGLITSMGDLLISLYKEGYCAGLKGGHQV</sequence>
<protein>
    <submittedName>
        <fullName evidence="2">Uncharacterized protein</fullName>
    </submittedName>
</protein>
<dbReference type="EMBL" id="JAKKPZ010000271">
    <property type="protein sequence ID" value="KAI1697355.1"/>
    <property type="molecule type" value="Genomic_DNA"/>
</dbReference>
<name>A0AAD4QST2_9BILA</name>
<dbReference type="AlphaFoldDB" id="A0AAD4QST2"/>